<comment type="caution">
    <text evidence="2">The sequence shown here is derived from an EMBL/GenBank/DDBJ whole genome shotgun (WGS) entry which is preliminary data.</text>
</comment>
<dbReference type="InterPro" id="IPR011234">
    <property type="entry name" value="Fumarylacetoacetase-like_C"/>
</dbReference>
<dbReference type="SUPFAM" id="SSF56529">
    <property type="entry name" value="FAH"/>
    <property type="match status" value="1"/>
</dbReference>
<protein>
    <submittedName>
        <fullName evidence="2">2-hydroxyhepta-2,4-diene-1,7-dioate isomerase</fullName>
    </submittedName>
</protein>
<keyword evidence="3" id="KW-1185">Reference proteome</keyword>
<accession>A0A919XXL5</accession>
<dbReference type="InterPro" id="IPR036663">
    <property type="entry name" value="Fumarylacetoacetase_C_sf"/>
</dbReference>
<dbReference type="PANTHER" id="PTHR43211">
    <property type="entry name" value="FUMARYLACETOACETATE HYDROLASE"/>
    <property type="match status" value="1"/>
</dbReference>
<keyword evidence="2" id="KW-0413">Isomerase</keyword>
<name>A0A919XXL5_9BACL</name>
<dbReference type="Proteomes" id="UP000681162">
    <property type="component" value="Unassembled WGS sequence"/>
</dbReference>
<evidence type="ECO:0000259" key="1">
    <source>
        <dbReference type="Pfam" id="PF01557"/>
    </source>
</evidence>
<sequence>MKLVSFSVNNSKMEQFGIVIDDYVISFERLQHLSNHFSPLLNNINSYLQGLPESEQHARTLYLYAQEIISENNIEPFFTLEEIQLFSPIPNPPAVLDFGLSPKHLINSGYTLIEHEFKGILKPILRKILGRALRKTTQKFSMPYYKCNHLSISGPFDTLVWPSYTSYLDIEPEMGVVIGHSEVDPITDNVKVSIAGYVIMNDVSARDVQLPDFRVLCGPARSKDFDKSIGIGPYFVTPDEVDSPLSLDVSVKIGKNNRLSWKGSTSDYVTHPQEVIDYLSAIFTPPPGTIIGMGTIPGCCGLDNNQWLIPGDIVEISIQGLGTLKQFVPSELKLLQSSRWKNREDLKAYYKK</sequence>
<reference evidence="2 3" key="1">
    <citation type="submission" date="2021-03" db="EMBL/GenBank/DDBJ databases">
        <title>Antimicrobial resistance genes in bacteria isolated from Japanese honey, and their potential for conferring macrolide and lincosamide resistance in the American foulbrood pathogen Paenibacillus larvae.</title>
        <authorList>
            <person name="Okamoto M."/>
            <person name="Kumagai M."/>
            <person name="Kanamori H."/>
            <person name="Takamatsu D."/>
        </authorList>
    </citation>
    <scope>NUCLEOTIDE SEQUENCE [LARGE SCALE GENOMIC DNA]</scope>
    <source>
        <strain evidence="2 3">J41TS12</strain>
    </source>
</reference>
<gene>
    <name evidence="2" type="ORF">J41TS12_33430</name>
</gene>
<evidence type="ECO:0000313" key="3">
    <source>
        <dbReference type="Proteomes" id="UP000681162"/>
    </source>
</evidence>
<proteinExistence type="predicted"/>
<dbReference type="PANTHER" id="PTHR43211:SF1">
    <property type="entry name" value="BLL6422 PROTEIN"/>
    <property type="match status" value="1"/>
</dbReference>
<dbReference type="Pfam" id="PF01557">
    <property type="entry name" value="FAA_hydrolase"/>
    <property type="match status" value="1"/>
</dbReference>
<organism evidence="2 3">
    <name type="scientific">Paenibacillus antibioticophila</name>
    <dbReference type="NCBI Taxonomy" id="1274374"/>
    <lineage>
        <taxon>Bacteria</taxon>
        <taxon>Bacillati</taxon>
        <taxon>Bacillota</taxon>
        <taxon>Bacilli</taxon>
        <taxon>Bacillales</taxon>
        <taxon>Paenibacillaceae</taxon>
        <taxon>Paenibacillus</taxon>
    </lineage>
</organism>
<dbReference type="RefSeq" id="WP_212940626.1">
    <property type="nucleotide sequence ID" value="NZ_BORR01000012.1"/>
</dbReference>
<evidence type="ECO:0000313" key="2">
    <source>
        <dbReference type="EMBL" id="GIO38482.1"/>
    </source>
</evidence>
<dbReference type="AlphaFoldDB" id="A0A919XXL5"/>
<dbReference type="EMBL" id="BORR01000012">
    <property type="protein sequence ID" value="GIO38482.1"/>
    <property type="molecule type" value="Genomic_DNA"/>
</dbReference>
<dbReference type="GO" id="GO:0016853">
    <property type="term" value="F:isomerase activity"/>
    <property type="evidence" value="ECO:0007669"/>
    <property type="project" value="UniProtKB-KW"/>
</dbReference>
<feature type="domain" description="Fumarylacetoacetase-like C-terminal" evidence="1">
    <location>
        <begin position="138"/>
        <end position="327"/>
    </location>
</feature>
<dbReference type="Gene3D" id="3.90.850.10">
    <property type="entry name" value="Fumarylacetoacetase-like, C-terminal domain"/>
    <property type="match status" value="1"/>
</dbReference>